<comment type="caution">
    <text evidence="2">The sequence shown here is derived from an EMBL/GenBank/DDBJ whole genome shotgun (WGS) entry which is preliminary data.</text>
</comment>
<proteinExistence type="predicted"/>
<evidence type="ECO:0000313" key="2">
    <source>
        <dbReference type="EMBL" id="CAI5449938.1"/>
    </source>
</evidence>
<sequence length="98" mass="11274">MKTHFFATNVVGEEPFLMIDLANMHQIKISTPQSTYPTFLLILICFLIFLVIFATCVMVVSFFRRKMAKNREFLISRSATSETLIIESTLTNYNSIDV</sequence>
<evidence type="ECO:0000313" key="3">
    <source>
        <dbReference type="Proteomes" id="UP001152747"/>
    </source>
</evidence>
<dbReference type="Proteomes" id="UP001152747">
    <property type="component" value="Unassembled WGS sequence"/>
</dbReference>
<feature type="transmembrane region" description="Helical" evidence="1">
    <location>
        <begin position="39"/>
        <end position="63"/>
    </location>
</feature>
<name>A0A9P1IV40_9PELO</name>
<dbReference type="AlphaFoldDB" id="A0A9P1IV40"/>
<dbReference type="EMBL" id="CANHGI010000005">
    <property type="protein sequence ID" value="CAI5449938.1"/>
    <property type="molecule type" value="Genomic_DNA"/>
</dbReference>
<organism evidence="2 3">
    <name type="scientific">Caenorhabditis angaria</name>
    <dbReference type="NCBI Taxonomy" id="860376"/>
    <lineage>
        <taxon>Eukaryota</taxon>
        <taxon>Metazoa</taxon>
        <taxon>Ecdysozoa</taxon>
        <taxon>Nematoda</taxon>
        <taxon>Chromadorea</taxon>
        <taxon>Rhabditida</taxon>
        <taxon>Rhabditina</taxon>
        <taxon>Rhabditomorpha</taxon>
        <taxon>Rhabditoidea</taxon>
        <taxon>Rhabditidae</taxon>
        <taxon>Peloderinae</taxon>
        <taxon>Caenorhabditis</taxon>
    </lineage>
</organism>
<accession>A0A9P1IV40</accession>
<protein>
    <submittedName>
        <fullName evidence="2">Uncharacterized protein</fullName>
    </submittedName>
</protein>
<gene>
    <name evidence="2" type="ORF">CAMP_LOCUS12575</name>
</gene>
<keyword evidence="1" id="KW-0812">Transmembrane</keyword>
<reference evidence="2" key="1">
    <citation type="submission" date="2022-11" db="EMBL/GenBank/DDBJ databases">
        <authorList>
            <person name="Kikuchi T."/>
        </authorList>
    </citation>
    <scope>NUCLEOTIDE SEQUENCE</scope>
    <source>
        <strain evidence="2">PS1010</strain>
    </source>
</reference>
<keyword evidence="3" id="KW-1185">Reference proteome</keyword>
<keyword evidence="1" id="KW-0472">Membrane</keyword>
<keyword evidence="1" id="KW-1133">Transmembrane helix</keyword>
<evidence type="ECO:0000256" key="1">
    <source>
        <dbReference type="SAM" id="Phobius"/>
    </source>
</evidence>